<protein>
    <submittedName>
        <fullName evidence="3">Plasmid maintenance system antidote protein</fullName>
    </submittedName>
</protein>
<gene>
    <name evidence="3" type="ORF">C882_4555</name>
</gene>
<dbReference type="AlphaFoldDB" id="K9GW44"/>
<dbReference type="InterPro" id="IPR013430">
    <property type="entry name" value="Toxin_antidote_HigA"/>
</dbReference>
<dbReference type="Pfam" id="PF01381">
    <property type="entry name" value="HTH_3"/>
    <property type="match status" value="1"/>
</dbReference>
<dbReference type="SUPFAM" id="SSF47413">
    <property type="entry name" value="lambda repressor-like DNA-binding domains"/>
    <property type="match status" value="1"/>
</dbReference>
<organism evidence="3 4">
    <name type="scientific">Caenispirillum salinarum AK4</name>
    <dbReference type="NCBI Taxonomy" id="1238182"/>
    <lineage>
        <taxon>Bacteria</taxon>
        <taxon>Pseudomonadati</taxon>
        <taxon>Pseudomonadota</taxon>
        <taxon>Alphaproteobacteria</taxon>
        <taxon>Rhodospirillales</taxon>
        <taxon>Novispirillaceae</taxon>
        <taxon>Caenispirillum</taxon>
    </lineage>
</organism>
<dbReference type="GO" id="GO:0003677">
    <property type="term" value="F:DNA binding"/>
    <property type="evidence" value="ECO:0007669"/>
    <property type="project" value="UniProtKB-KW"/>
</dbReference>
<feature type="domain" description="HTH cro/C1-type" evidence="2">
    <location>
        <begin position="9"/>
        <end position="56"/>
    </location>
</feature>
<dbReference type="CDD" id="cd00093">
    <property type="entry name" value="HTH_XRE"/>
    <property type="match status" value="1"/>
</dbReference>
<dbReference type="PATRIC" id="fig|1238182.3.peg.2219"/>
<dbReference type="Gene3D" id="1.10.260.40">
    <property type="entry name" value="lambda repressor-like DNA-binding domains"/>
    <property type="match status" value="1"/>
</dbReference>
<name>K9GW44_9PROT</name>
<accession>K9GW44</accession>
<sequence>MAEYYLKPKGITQTDFAAATGLTRKHISSVIHGRASITPDTAVRFAEVLGTSPEYWLNLQTAVALWDARQALKDDPSIQRRRFAGNGDDGPAA</sequence>
<reference evidence="3 4" key="1">
    <citation type="journal article" date="2013" name="Genome Announc.">
        <title>Draft Genome Sequence of an Alphaproteobacterium, Caenispirillum salinarum AK4(T), Isolated from a Solar Saltern.</title>
        <authorList>
            <person name="Khatri I."/>
            <person name="Singh A."/>
            <person name="Korpole S."/>
            <person name="Pinnaka A.K."/>
            <person name="Subramanian S."/>
        </authorList>
    </citation>
    <scope>NUCLEOTIDE SEQUENCE [LARGE SCALE GENOMIC DNA]</scope>
    <source>
        <strain evidence="3 4">AK4</strain>
    </source>
</reference>
<comment type="caution">
    <text evidence="3">The sequence shown here is derived from an EMBL/GenBank/DDBJ whole genome shotgun (WGS) entry which is preliminary data.</text>
</comment>
<dbReference type="PANTHER" id="PTHR36924">
    <property type="entry name" value="ANTITOXIN HIGA-1"/>
    <property type="match status" value="1"/>
</dbReference>
<keyword evidence="4" id="KW-1185">Reference proteome</keyword>
<dbReference type="PROSITE" id="PS50943">
    <property type="entry name" value="HTH_CROC1"/>
    <property type="match status" value="1"/>
</dbReference>
<dbReference type="PANTHER" id="PTHR36924:SF1">
    <property type="entry name" value="ANTITOXIN HIGA-1"/>
    <property type="match status" value="1"/>
</dbReference>
<proteinExistence type="predicted"/>
<evidence type="ECO:0000313" key="4">
    <source>
        <dbReference type="Proteomes" id="UP000009881"/>
    </source>
</evidence>
<dbReference type="InterPro" id="IPR010982">
    <property type="entry name" value="Lambda_DNA-bd_dom_sf"/>
</dbReference>
<dbReference type="Proteomes" id="UP000009881">
    <property type="component" value="Unassembled WGS sequence"/>
</dbReference>
<dbReference type="SMART" id="SM00530">
    <property type="entry name" value="HTH_XRE"/>
    <property type="match status" value="1"/>
</dbReference>
<dbReference type="EMBL" id="ANHY01000009">
    <property type="protein sequence ID" value="EKV30155.1"/>
    <property type="molecule type" value="Genomic_DNA"/>
</dbReference>
<evidence type="ECO:0000313" key="3">
    <source>
        <dbReference type="EMBL" id="EKV30155.1"/>
    </source>
</evidence>
<evidence type="ECO:0000259" key="2">
    <source>
        <dbReference type="PROSITE" id="PS50943"/>
    </source>
</evidence>
<dbReference type="eggNOG" id="COG3093">
    <property type="taxonomic scope" value="Bacteria"/>
</dbReference>
<keyword evidence="1" id="KW-0238">DNA-binding</keyword>
<dbReference type="STRING" id="1238182.C882_4555"/>
<dbReference type="InterPro" id="IPR001387">
    <property type="entry name" value="Cro/C1-type_HTH"/>
</dbReference>
<dbReference type="NCBIfam" id="TIGR02607">
    <property type="entry name" value="antidote_HigA"/>
    <property type="match status" value="1"/>
</dbReference>
<evidence type="ECO:0000256" key="1">
    <source>
        <dbReference type="ARBA" id="ARBA00023125"/>
    </source>
</evidence>